<accession>A0A6A6N1L8</accession>
<protein>
    <submittedName>
        <fullName evidence="2">Uncharacterized protein</fullName>
    </submittedName>
</protein>
<comment type="caution">
    <text evidence="2">The sequence shown here is derived from an EMBL/GenBank/DDBJ whole genome shotgun (WGS) entry which is preliminary data.</text>
</comment>
<organism evidence="2 3">
    <name type="scientific">Hevea brasiliensis</name>
    <name type="common">Para rubber tree</name>
    <name type="synonym">Siphonia brasiliensis</name>
    <dbReference type="NCBI Taxonomy" id="3981"/>
    <lineage>
        <taxon>Eukaryota</taxon>
        <taxon>Viridiplantae</taxon>
        <taxon>Streptophyta</taxon>
        <taxon>Embryophyta</taxon>
        <taxon>Tracheophyta</taxon>
        <taxon>Spermatophyta</taxon>
        <taxon>Magnoliopsida</taxon>
        <taxon>eudicotyledons</taxon>
        <taxon>Gunneridae</taxon>
        <taxon>Pentapetalae</taxon>
        <taxon>rosids</taxon>
        <taxon>fabids</taxon>
        <taxon>Malpighiales</taxon>
        <taxon>Euphorbiaceae</taxon>
        <taxon>Crotonoideae</taxon>
        <taxon>Micrandreae</taxon>
        <taxon>Hevea</taxon>
    </lineage>
</organism>
<evidence type="ECO:0000313" key="3">
    <source>
        <dbReference type="Proteomes" id="UP000467840"/>
    </source>
</evidence>
<dbReference type="EMBL" id="JAAGAX010000003">
    <property type="protein sequence ID" value="KAF2319981.1"/>
    <property type="molecule type" value="Genomic_DNA"/>
</dbReference>
<keyword evidence="3" id="KW-1185">Reference proteome</keyword>
<evidence type="ECO:0000313" key="2">
    <source>
        <dbReference type="EMBL" id="KAF2319981.1"/>
    </source>
</evidence>
<name>A0A6A6N1L8_HEVBR</name>
<sequence>MIHSDPLSIGKYSNLFIVGFVWTAETADSYVHGAVDQMHIEKGHAIGQHEEETQKVQQNKNKESQEGEQKAIMFEKFHSENPLLLNVCRTLFPDNHKYVWSGPRALVQREGSRRRSCIDAAIEILMK</sequence>
<evidence type="ECO:0000256" key="1">
    <source>
        <dbReference type="SAM" id="MobiDB-lite"/>
    </source>
</evidence>
<proteinExistence type="predicted"/>
<feature type="region of interest" description="Disordered" evidence="1">
    <location>
        <begin position="47"/>
        <end position="68"/>
    </location>
</feature>
<dbReference type="PANTHER" id="PTHR47809">
    <property type="entry name" value="DNA-BINDING BROMODOMAIN-CONTAINING PROTEIN"/>
    <property type="match status" value="1"/>
</dbReference>
<dbReference type="PANTHER" id="PTHR47809:SF2">
    <property type="entry name" value="DNA-BINDING BROMODOMAIN-CONTAINING PROTEIN"/>
    <property type="match status" value="1"/>
</dbReference>
<gene>
    <name evidence="2" type="ORF">GH714_021610</name>
</gene>
<dbReference type="AlphaFoldDB" id="A0A6A6N1L8"/>
<dbReference type="Proteomes" id="UP000467840">
    <property type="component" value="Chromosome 10"/>
</dbReference>
<reference evidence="2 3" key="1">
    <citation type="journal article" date="2020" name="Mol. Plant">
        <title>The Chromosome-Based Rubber Tree Genome Provides New Insights into Spurge Genome Evolution and Rubber Biosynthesis.</title>
        <authorList>
            <person name="Liu J."/>
            <person name="Shi C."/>
            <person name="Shi C.C."/>
            <person name="Li W."/>
            <person name="Zhang Q.J."/>
            <person name="Zhang Y."/>
            <person name="Li K."/>
            <person name="Lu H.F."/>
            <person name="Shi C."/>
            <person name="Zhu S.T."/>
            <person name="Xiao Z.Y."/>
            <person name="Nan H."/>
            <person name="Yue Y."/>
            <person name="Zhu X.G."/>
            <person name="Wu Y."/>
            <person name="Hong X.N."/>
            <person name="Fan G.Y."/>
            <person name="Tong Y."/>
            <person name="Zhang D."/>
            <person name="Mao C.L."/>
            <person name="Liu Y.L."/>
            <person name="Hao S.J."/>
            <person name="Liu W.Q."/>
            <person name="Lv M.Q."/>
            <person name="Zhang H.B."/>
            <person name="Liu Y."/>
            <person name="Hu-Tang G.R."/>
            <person name="Wang J.P."/>
            <person name="Wang J.H."/>
            <person name="Sun Y.H."/>
            <person name="Ni S.B."/>
            <person name="Chen W.B."/>
            <person name="Zhang X.C."/>
            <person name="Jiao Y.N."/>
            <person name="Eichler E.E."/>
            <person name="Li G.H."/>
            <person name="Liu X."/>
            <person name="Gao L.Z."/>
        </authorList>
    </citation>
    <scope>NUCLEOTIDE SEQUENCE [LARGE SCALE GENOMIC DNA]</scope>
    <source>
        <strain evidence="3">cv. GT1</strain>
        <tissue evidence="2">Leaf</tissue>
    </source>
</reference>